<dbReference type="HOGENOM" id="CLU_876202_0_0_0"/>
<name>A0A081BXT2_VECG1</name>
<dbReference type="AlphaFoldDB" id="A0A081BXT2"/>
<gene>
    <name evidence="1" type="ORF">U27_04102</name>
</gene>
<organism evidence="1 2">
    <name type="scientific">Vecturithrix granuli</name>
    <dbReference type="NCBI Taxonomy" id="1499967"/>
    <lineage>
        <taxon>Bacteria</taxon>
        <taxon>Candidatus Moduliflexota</taxon>
        <taxon>Candidatus Vecturitrichia</taxon>
        <taxon>Candidatus Vecturitrichales</taxon>
        <taxon>Candidatus Vecturitrichaceae</taxon>
        <taxon>Candidatus Vecturithrix</taxon>
    </lineage>
</organism>
<dbReference type="STRING" id="1499967.U27_04102"/>
<dbReference type="Proteomes" id="UP000030661">
    <property type="component" value="Unassembled WGS sequence"/>
</dbReference>
<accession>A0A081BXT2</accession>
<dbReference type="InterPro" id="IPR036291">
    <property type="entry name" value="NAD(P)-bd_dom_sf"/>
</dbReference>
<evidence type="ECO:0008006" key="3">
    <source>
        <dbReference type="Google" id="ProtNLM"/>
    </source>
</evidence>
<proteinExistence type="predicted"/>
<reference evidence="1 2" key="1">
    <citation type="journal article" date="2015" name="PeerJ">
        <title>First genomic representation of candidate bacterial phylum KSB3 points to enhanced environmental sensing as a trigger of wastewater bulking.</title>
        <authorList>
            <person name="Sekiguchi Y."/>
            <person name="Ohashi A."/>
            <person name="Parks D.H."/>
            <person name="Yamauchi T."/>
            <person name="Tyson G.W."/>
            <person name="Hugenholtz P."/>
        </authorList>
    </citation>
    <scope>NUCLEOTIDE SEQUENCE [LARGE SCALE GENOMIC DNA]</scope>
</reference>
<dbReference type="Gene3D" id="3.40.50.720">
    <property type="entry name" value="NAD(P)-binding Rossmann-like Domain"/>
    <property type="match status" value="1"/>
</dbReference>
<keyword evidence="2" id="KW-1185">Reference proteome</keyword>
<sequence length="319" mass="35577">MGKQTYAPAPIPTMYFIGVTTSKSSIMSVFPKWAEYLNVGVCQLKGIDFKLHDTPENYREVVQFIKDDPLSLGALVTTHKIDLLKACKDMFDELDPYAILMDEISSISKRDGKLVGHAKDPISSGLAIEAFLSENYWKNTGAEILLMGAGGATIALTCYLMKPEHGGNRPSKIYVTNRSTTRLEEIQRIHKELHSDVTVEYIHAPVPEQNDAVAAKLKPASLVVNATGLGKDAPGSPLTDAAIFPEHGIAWDFNYRGNLLFLDQARSQQQQHHLQIEDGWVYFLHGWIQVIAEVFHIDIPAEGPVFDELSKIAEQFRQR</sequence>
<evidence type="ECO:0000313" key="1">
    <source>
        <dbReference type="EMBL" id="GAK57137.1"/>
    </source>
</evidence>
<evidence type="ECO:0000313" key="2">
    <source>
        <dbReference type="Proteomes" id="UP000030661"/>
    </source>
</evidence>
<dbReference type="EMBL" id="DF820465">
    <property type="protein sequence ID" value="GAK57137.1"/>
    <property type="molecule type" value="Genomic_DNA"/>
</dbReference>
<dbReference type="eggNOG" id="COG0169">
    <property type="taxonomic scope" value="Bacteria"/>
</dbReference>
<protein>
    <recommendedName>
        <fullName evidence="3">Shikimate dehydrogenase</fullName>
    </recommendedName>
</protein>
<dbReference type="SUPFAM" id="SSF51735">
    <property type="entry name" value="NAD(P)-binding Rossmann-fold domains"/>
    <property type="match status" value="1"/>
</dbReference>